<sequence>MICAGPRRAGLAFTVGRAISGVDRVWLAKSVAAFAELGIFRTPISL</sequence>
<protein>
    <submittedName>
        <fullName evidence="1">Uncharacterized protein</fullName>
    </submittedName>
</protein>
<dbReference type="Proteomes" id="UP000198914">
    <property type="component" value="Unassembled WGS sequence"/>
</dbReference>
<name>A0A1H3N5F2_9RHOB</name>
<organism evidence="1 2">
    <name type="scientific">Jannaschia faecimaris</name>
    <dbReference type="NCBI Taxonomy" id="1244108"/>
    <lineage>
        <taxon>Bacteria</taxon>
        <taxon>Pseudomonadati</taxon>
        <taxon>Pseudomonadota</taxon>
        <taxon>Alphaproteobacteria</taxon>
        <taxon>Rhodobacterales</taxon>
        <taxon>Roseobacteraceae</taxon>
        <taxon>Jannaschia</taxon>
    </lineage>
</organism>
<dbReference type="RefSeq" id="WP_170831362.1">
    <property type="nucleotide sequence ID" value="NZ_FNPX01000003.1"/>
</dbReference>
<dbReference type="AlphaFoldDB" id="A0A1H3N5F2"/>
<reference evidence="2" key="1">
    <citation type="submission" date="2016-10" db="EMBL/GenBank/DDBJ databases">
        <authorList>
            <person name="Varghese N."/>
            <person name="Submissions S."/>
        </authorList>
    </citation>
    <scope>NUCLEOTIDE SEQUENCE [LARGE SCALE GENOMIC DNA]</scope>
    <source>
        <strain evidence="2">DSM 100420</strain>
    </source>
</reference>
<evidence type="ECO:0000313" key="1">
    <source>
        <dbReference type="EMBL" id="SDY84102.1"/>
    </source>
</evidence>
<accession>A0A1H3N5F2</accession>
<evidence type="ECO:0000313" key="2">
    <source>
        <dbReference type="Proteomes" id="UP000198914"/>
    </source>
</evidence>
<dbReference type="EMBL" id="FNPX01000003">
    <property type="protein sequence ID" value="SDY84102.1"/>
    <property type="molecule type" value="Genomic_DNA"/>
</dbReference>
<gene>
    <name evidence="1" type="ORF">SAMN05444004_103278</name>
</gene>
<proteinExistence type="predicted"/>
<keyword evidence="2" id="KW-1185">Reference proteome</keyword>